<dbReference type="Proteomes" id="UP001166304">
    <property type="component" value="Unassembled WGS sequence"/>
</dbReference>
<protein>
    <recommendedName>
        <fullName evidence="2">DUF8162 domain-containing protein</fullName>
    </recommendedName>
</protein>
<sequence>MTLALFGAYTAGVPVVGVLGLPRVGIDWDPTGYGASTWLLLAGGGAWYALLFAVPLALASIVAALPGGY</sequence>
<keyword evidence="1" id="KW-0812">Transmembrane</keyword>
<evidence type="ECO:0000313" key="4">
    <source>
        <dbReference type="Proteomes" id="UP001166304"/>
    </source>
</evidence>
<evidence type="ECO:0000256" key="1">
    <source>
        <dbReference type="SAM" id="Phobius"/>
    </source>
</evidence>
<keyword evidence="4" id="KW-1185">Reference proteome</keyword>
<evidence type="ECO:0000313" key="3">
    <source>
        <dbReference type="EMBL" id="MBV0903847.1"/>
    </source>
</evidence>
<keyword evidence="1" id="KW-0472">Membrane</keyword>
<accession>A0AA41GBU4</accession>
<dbReference type="AlphaFoldDB" id="A0AA41GBU4"/>
<organism evidence="3 4">
    <name type="scientific">Haloarcula salina</name>
    <dbReference type="NCBI Taxonomy" id="1429914"/>
    <lineage>
        <taxon>Archaea</taxon>
        <taxon>Methanobacteriati</taxon>
        <taxon>Methanobacteriota</taxon>
        <taxon>Stenosarchaea group</taxon>
        <taxon>Halobacteria</taxon>
        <taxon>Halobacteriales</taxon>
        <taxon>Haloarculaceae</taxon>
        <taxon>Haloarcula</taxon>
    </lineage>
</organism>
<comment type="caution">
    <text evidence="3">The sequence shown here is derived from an EMBL/GenBank/DDBJ whole genome shotgun (WGS) entry which is preliminary data.</text>
</comment>
<feature type="transmembrane region" description="Helical" evidence="1">
    <location>
        <begin position="44"/>
        <end position="65"/>
    </location>
</feature>
<dbReference type="Pfam" id="PF26494">
    <property type="entry name" value="DUF8162"/>
    <property type="match status" value="1"/>
</dbReference>
<evidence type="ECO:0000259" key="2">
    <source>
        <dbReference type="Pfam" id="PF26494"/>
    </source>
</evidence>
<name>A0AA41GBU4_9EURY</name>
<reference evidence="3" key="1">
    <citation type="submission" date="2021-06" db="EMBL/GenBank/DDBJ databases">
        <title>New haloarchaea isolates fom saline soil.</title>
        <authorList>
            <person name="Duran-Viseras A."/>
            <person name="Sanchez-Porro C.S."/>
            <person name="Ventosa A."/>
        </authorList>
    </citation>
    <scope>NUCLEOTIDE SEQUENCE</scope>
    <source>
        <strain evidence="3">JCM 18369</strain>
    </source>
</reference>
<dbReference type="EMBL" id="JAHQXE010000007">
    <property type="protein sequence ID" value="MBV0903847.1"/>
    <property type="molecule type" value="Genomic_DNA"/>
</dbReference>
<keyword evidence="1" id="KW-1133">Transmembrane helix</keyword>
<feature type="domain" description="DUF8162" evidence="2">
    <location>
        <begin position="1"/>
        <end position="67"/>
    </location>
</feature>
<proteinExistence type="predicted"/>
<gene>
    <name evidence="3" type="ORF">KTS37_18850</name>
</gene>
<dbReference type="InterPro" id="IPR058476">
    <property type="entry name" value="DUF8162"/>
</dbReference>